<dbReference type="PANTHER" id="PTHR32060:SF22">
    <property type="entry name" value="CARBOXYL-TERMINAL-PROCESSING PEPTIDASE 3, CHLOROPLASTIC"/>
    <property type="match status" value="1"/>
</dbReference>
<sequence length="470" mass="50326">MRGSRCQRPFLRRAIVAQALKQTGSDFAHERVCIPKFPKGLQALVAAGVAAFASALVAASPAGATLGPAEVLQLQDTVNEVWGSANSRFVDPIDRSAWNTALQDAVEHMRHAETKEDGYGIIQTMLATLGDPFTRILAPSQSQVFQADTTGQLVHIGMQAQRADTEAGPFVRVSFVLTGGPAHKAGVHVGDIVTAINGRPAASISPKELSGLLRHDVQLLVRQNRPKVPLTTRNLYLQARPVEVYPVIYSLLPGEKPDARVGYVAIQSFGTNTGHDAAAALHSLHAQGASSYVIDLRGNSGGLVSAGVDISGLLLHKDDVFVHVSHREGYEGPMSVEEEGFLAGSPMALLVNNGTASTSEMLAASLRDNAHARLIGEHSYGKGRTQRILNMKDGSTLLVSTSLVTTPTFHRIDKVGLQPDLFCKSGADLPDALKKEPLEDEKLSRDLQADPCVRLAMHTLRDAPVLIDHL</sequence>
<dbReference type="SUPFAM" id="SSF52096">
    <property type="entry name" value="ClpP/crotonase"/>
    <property type="match status" value="1"/>
</dbReference>
<organism evidence="6 7">
    <name type="scientific">Coccomyxa viridis</name>
    <dbReference type="NCBI Taxonomy" id="1274662"/>
    <lineage>
        <taxon>Eukaryota</taxon>
        <taxon>Viridiplantae</taxon>
        <taxon>Chlorophyta</taxon>
        <taxon>core chlorophytes</taxon>
        <taxon>Trebouxiophyceae</taxon>
        <taxon>Trebouxiophyceae incertae sedis</taxon>
        <taxon>Coccomyxaceae</taxon>
        <taxon>Coccomyxa</taxon>
    </lineage>
</organism>
<dbReference type="InterPro" id="IPR005151">
    <property type="entry name" value="Tail-specific_protease"/>
</dbReference>
<evidence type="ECO:0000313" key="7">
    <source>
        <dbReference type="Proteomes" id="UP001497392"/>
    </source>
</evidence>
<evidence type="ECO:0000256" key="2">
    <source>
        <dbReference type="ARBA" id="ARBA00022670"/>
    </source>
</evidence>
<dbReference type="Gene3D" id="3.90.226.10">
    <property type="entry name" value="2-enoyl-CoA Hydratase, Chain A, domain 1"/>
    <property type="match status" value="1"/>
</dbReference>
<dbReference type="PANTHER" id="PTHR32060">
    <property type="entry name" value="TAIL-SPECIFIC PROTEASE"/>
    <property type="match status" value="1"/>
</dbReference>
<dbReference type="Proteomes" id="UP001497392">
    <property type="component" value="Unassembled WGS sequence"/>
</dbReference>
<name>A0ABP1FLG6_9CHLO</name>
<comment type="similarity">
    <text evidence="1">Belongs to the peptidase S41A family.</text>
</comment>
<dbReference type="EMBL" id="CAXHTA020000004">
    <property type="protein sequence ID" value="CAL5220805.1"/>
    <property type="molecule type" value="Genomic_DNA"/>
</dbReference>
<dbReference type="InterPro" id="IPR041489">
    <property type="entry name" value="PDZ_6"/>
</dbReference>
<dbReference type="CDD" id="cd07560">
    <property type="entry name" value="Peptidase_S41_CPP"/>
    <property type="match status" value="1"/>
</dbReference>
<keyword evidence="4" id="KW-0720">Serine protease</keyword>
<dbReference type="Pfam" id="PF03572">
    <property type="entry name" value="Peptidase_S41"/>
    <property type="match status" value="1"/>
</dbReference>
<comment type="caution">
    <text evidence="6">The sequence shown here is derived from an EMBL/GenBank/DDBJ whole genome shotgun (WGS) entry which is preliminary data.</text>
</comment>
<dbReference type="PROSITE" id="PS50106">
    <property type="entry name" value="PDZ"/>
    <property type="match status" value="1"/>
</dbReference>
<reference evidence="6 7" key="1">
    <citation type="submission" date="2024-06" db="EMBL/GenBank/DDBJ databases">
        <authorList>
            <person name="Kraege A."/>
            <person name="Thomma B."/>
        </authorList>
    </citation>
    <scope>NUCLEOTIDE SEQUENCE [LARGE SCALE GENOMIC DNA]</scope>
</reference>
<protein>
    <submittedName>
        <fullName evidence="6">G2880 protein</fullName>
    </submittedName>
</protein>
<dbReference type="Gene3D" id="3.30.750.44">
    <property type="match status" value="1"/>
</dbReference>
<evidence type="ECO:0000259" key="5">
    <source>
        <dbReference type="PROSITE" id="PS50106"/>
    </source>
</evidence>
<dbReference type="Gene3D" id="2.30.42.10">
    <property type="match status" value="1"/>
</dbReference>
<gene>
    <name evidence="6" type="primary">g2880</name>
    <name evidence="6" type="ORF">VP750_LOCUS2464</name>
</gene>
<dbReference type="InterPro" id="IPR004447">
    <property type="entry name" value="Peptidase_S41A"/>
</dbReference>
<evidence type="ECO:0000256" key="3">
    <source>
        <dbReference type="ARBA" id="ARBA00022801"/>
    </source>
</evidence>
<evidence type="ECO:0000256" key="1">
    <source>
        <dbReference type="ARBA" id="ARBA00009179"/>
    </source>
</evidence>
<accession>A0ABP1FLG6</accession>
<dbReference type="SMART" id="SM00245">
    <property type="entry name" value="TSPc"/>
    <property type="match status" value="1"/>
</dbReference>
<evidence type="ECO:0000313" key="6">
    <source>
        <dbReference type="EMBL" id="CAL5220805.1"/>
    </source>
</evidence>
<keyword evidence="7" id="KW-1185">Reference proteome</keyword>
<dbReference type="InterPro" id="IPR029045">
    <property type="entry name" value="ClpP/crotonase-like_dom_sf"/>
</dbReference>
<dbReference type="SMART" id="SM00228">
    <property type="entry name" value="PDZ"/>
    <property type="match status" value="1"/>
</dbReference>
<keyword evidence="2" id="KW-0645">Protease</keyword>
<dbReference type="SUPFAM" id="SSF50156">
    <property type="entry name" value="PDZ domain-like"/>
    <property type="match status" value="1"/>
</dbReference>
<proteinExistence type="inferred from homology"/>
<keyword evidence="3" id="KW-0378">Hydrolase</keyword>
<dbReference type="Pfam" id="PF17820">
    <property type="entry name" value="PDZ_6"/>
    <property type="match status" value="1"/>
</dbReference>
<dbReference type="InterPro" id="IPR001478">
    <property type="entry name" value="PDZ"/>
</dbReference>
<feature type="domain" description="PDZ" evidence="5">
    <location>
        <begin position="142"/>
        <end position="236"/>
    </location>
</feature>
<evidence type="ECO:0000256" key="4">
    <source>
        <dbReference type="ARBA" id="ARBA00022825"/>
    </source>
</evidence>
<dbReference type="InterPro" id="IPR036034">
    <property type="entry name" value="PDZ_sf"/>
</dbReference>